<dbReference type="EMBL" id="MKIR01000006">
    <property type="protein sequence ID" value="OFI49767.1"/>
    <property type="molecule type" value="Genomic_DNA"/>
</dbReference>
<keyword evidence="1" id="KW-0812">Transmembrane</keyword>
<dbReference type="STRING" id="1859473.BG261_10850"/>
<dbReference type="RefSeq" id="WP_070791807.1">
    <property type="nucleotide sequence ID" value="NZ_MKIR01000006.1"/>
</dbReference>
<feature type="transmembrane region" description="Helical" evidence="1">
    <location>
        <begin position="53"/>
        <end position="72"/>
    </location>
</feature>
<accession>A0A1E8GNM3</accession>
<evidence type="ECO:0000313" key="2">
    <source>
        <dbReference type="EMBL" id="OFI49767.1"/>
    </source>
</evidence>
<sequence>MKILASILLVLGLLTGIFATQVGQPFEQNWLSLVIGALIFIIIALYLLKLPFYLLAILLILLFISAVLFIFSMADTPILIKIAFVFLTLSIILLLIKYIKRKF</sequence>
<organism evidence="2 3">
    <name type="scientific">Floricoccus tropicus</name>
    <dbReference type="NCBI Taxonomy" id="1859473"/>
    <lineage>
        <taxon>Bacteria</taxon>
        <taxon>Bacillati</taxon>
        <taxon>Bacillota</taxon>
        <taxon>Bacilli</taxon>
        <taxon>Lactobacillales</taxon>
        <taxon>Streptococcaceae</taxon>
        <taxon>Floricoccus</taxon>
    </lineage>
</organism>
<feature type="transmembrane region" description="Helical" evidence="1">
    <location>
        <begin position="78"/>
        <end position="99"/>
    </location>
</feature>
<dbReference type="Proteomes" id="UP000178622">
    <property type="component" value="Unassembled WGS sequence"/>
</dbReference>
<feature type="transmembrane region" description="Helical" evidence="1">
    <location>
        <begin position="29"/>
        <end position="48"/>
    </location>
</feature>
<evidence type="ECO:0000256" key="1">
    <source>
        <dbReference type="SAM" id="Phobius"/>
    </source>
</evidence>
<name>A0A1E8GNM3_9LACT</name>
<reference evidence="3" key="1">
    <citation type="submission" date="2016-09" db="EMBL/GenBank/DDBJ databases">
        <title>Draft genome sequence of a novel species of the family Streptococcaceae isolated from flowers.</title>
        <authorList>
            <person name="Chuah L.-O."/>
            <person name="Yap K.-P."/>
            <person name="Thong K.L."/>
            <person name="Liong M.T."/>
            <person name="Ahmad R."/>
            <person name="Rusul G."/>
        </authorList>
    </citation>
    <scope>NUCLEOTIDE SEQUENCE [LARGE SCALE GENOMIC DNA]</scope>
    <source>
        <strain evidence="3">DF1</strain>
    </source>
</reference>
<keyword evidence="1" id="KW-1133">Transmembrane helix</keyword>
<keyword evidence="1" id="KW-0472">Membrane</keyword>
<evidence type="ECO:0000313" key="3">
    <source>
        <dbReference type="Proteomes" id="UP000178622"/>
    </source>
</evidence>
<keyword evidence="3" id="KW-1185">Reference proteome</keyword>
<gene>
    <name evidence="2" type="ORF">BG261_10850</name>
</gene>
<dbReference type="AlphaFoldDB" id="A0A1E8GNM3"/>
<comment type="caution">
    <text evidence="2">The sequence shown here is derived from an EMBL/GenBank/DDBJ whole genome shotgun (WGS) entry which is preliminary data.</text>
</comment>
<protein>
    <submittedName>
        <fullName evidence="2">Uncharacterized protein</fullName>
    </submittedName>
</protein>
<proteinExistence type="predicted"/>